<feature type="transmembrane region" description="Helical" evidence="5">
    <location>
        <begin position="462"/>
        <end position="483"/>
    </location>
</feature>
<feature type="transmembrane region" description="Helical" evidence="5">
    <location>
        <begin position="574"/>
        <end position="595"/>
    </location>
</feature>
<name>A0A543K8A8_9MICO</name>
<proteinExistence type="inferred from homology"/>
<dbReference type="AlphaFoldDB" id="A0A543K8A8"/>
<dbReference type="Pfam" id="PF00535">
    <property type="entry name" value="Glycos_transf_2"/>
    <property type="match status" value="1"/>
</dbReference>
<protein>
    <submittedName>
        <fullName evidence="7">Cellulose synthase/poly-beta-1,6-N-acetylglucosamine synthase-like glycosyltransferase</fullName>
    </submittedName>
</protein>
<feature type="transmembrane region" description="Helical" evidence="5">
    <location>
        <begin position="546"/>
        <end position="568"/>
    </location>
</feature>
<evidence type="ECO:0000313" key="7">
    <source>
        <dbReference type="EMBL" id="TQM91311.1"/>
    </source>
</evidence>
<dbReference type="GO" id="GO:0016757">
    <property type="term" value="F:glycosyltransferase activity"/>
    <property type="evidence" value="ECO:0007669"/>
    <property type="project" value="UniProtKB-KW"/>
</dbReference>
<comment type="similarity">
    <text evidence="1">Belongs to the glycosyltransferase 2 family.</text>
</comment>
<dbReference type="Proteomes" id="UP000319804">
    <property type="component" value="Unassembled WGS sequence"/>
</dbReference>
<dbReference type="SUPFAM" id="SSF53448">
    <property type="entry name" value="Nucleotide-diphospho-sugar transferases"/>
    <property type="match status" value="1"/>
</dbReference>
<organism evidence="7 8">
    <name type="scientific">Microbacterium lacticum</name>
    <dbReference type="NCBI Taxonomy" id="33885"/>
    <lineage>
        <taxon>Bacteria</taxon>
        <taxon>Bacillati</taxon>
        <taxon>Actinomycetota</taxon>
        <taxon>Actinomycetes</taxon>
        <taxon>Micrococcales</taxon>
        <taxon>Microbacteriaceae</taxon>
        <taxon>Microbacterium</taxon>
    </lineage>
</organism>
<dbReference type="PANTHER" id="PTHR43630">
    <property type="entry name" value="POLY-BETA-1,6-N-ACETYL-D-GLUCOSAMINE SYNTHASE"/>
    <property type="match status" value="1"/>
</dbReference>
<keyword evidence="5" id="KW-0472">Membrane</keyword>
<evidence type="ECO:0000256" key="5">
    <source>
        <dbReference type="SAM" id="Phobius"/>
    </source>
</evidence>
<dbReference type="InterPro" id="IPR029044">
    <property type="entry name" value="Nucleotide-diphossugar_trans"/>
</dbReference>
<evidence type="ECO:0000259" key="6">
    <source>
        <dbReference type="Pfam" id="PF00535"/>
    </source>
</evidence>
<feature type="region of interest" description="Disordered" evidence="4">
    <location>
        <begin position="89"/>
        <end position="110"/>
    </location>
</feature>
<keyword evidence="5" id="KW-0812">Transmembrane</keyword>
<evidence type="ECO:0000256" key="3">
    <source>
        <dbReference type="ARBA" id="ARBA00022679"/>
    </source>
</evidence>
<dbReference type="PROSITE" id="PS51257">
    <property type="entry name" value="PROKAR_LIPOPROTEIN"/>
    <property type="match status" value="1"/>
</dbReference>
<keyword evidence="8" id="KW-1185">Reference proteome</keyword>
<dbReference type="InterPro" id="IPR001173">
    <property type="entry name" value="Glyco_trans_2-like"/>
</dbReference>
<feature type="domain" description="Glycosyltransferase 2-like" evidence="6">
    <location>
        <begin position="167"/>
        <end position="346"/>
    </location>
</feature>
<evidence type="ECO:0000256" key="2">
    <source>
        <dbReference type="ARBA" id="ARBA00022676"/>
    </source>
</evidence>
<gene>
    <name evidence="7" type="ORF">FHX68_2523</name>
</gene>
<evidence type="ECO:0000256" key="1">
    <source>
        <dbReference type="ARBA" id="ARBA00006739"/>
    </source>
</evidence>
<comment type="caution">
    <text evidence="7">The sequence shown here is derived from an EMBL/GenBank/DDBJ whole genome shotgun (WGS) entry which is preliminary data.</text>
</comment>
<dbReference type="EMBL" id="VFPS01000005">
    <property type="protein sequence ID" value="TQM91311.1"/>
    <property type="molecule type" value="Genomic_DNA"/>
</dbReference>
<evidence type="ECO:0000313" key="8">
    <source>
        <dbReference type="Proteomes" id="UP000319804"/>
    </source>
</evidence>
<feature type="compositionally biased region" description="Basic residues" evidence="4">
    <location>
        <begin position="89"/>
        <end position="99"/>
    </location>
</feature>
<keyword evidence="3 7" id="KW-0808">Transferase</keyword>
<keyword evidence="5" id="KW-1133">Transmembrane helix</keyword>
<sequence>MVARPMRSHGRMSAITVNTRMSAMPAAVVGAASCSGASTMIARVRITITAASDSCHSQIDRLRGLVRTDGGTRAVVSVALMSRAYRRAAGARRRRRRAGGRMPGHSLRKPCGSLAGARGVRCGRADRVEHMNDSPRDLVLASEHHFPDDFESVLDDTSTHRSTIGCVIPAYNEEGSIADVLAGLLNQTRVPDVIHVVVNNTTDATVKIASQYAGPHELHTDLGSQFTEVFVHDIGKNPDKKVGALNYGYSLVEGYEYLLGVDGDTVADPRAVEFLESEAVSDTRIGGISAVYTIDDKPIRGTIAKFLIAGQRSQFAAFNMQNLLRGRNMAVLGGQLSIFSTKALRDVMRENHQSSPWVKDSEVEDSLLSLQIKSAGYLTKINPLARADVGGMTTLRGLDAQQVKWTYGAIELMWPGQRGDTKGQPFHPNLRLRWLENFSMLVNFFIRVAFLTLLAGSLSIHAFVFSPLWLIPPVVAVALNLRIAMSMKNRDTRDVLFAVLMLPAELYMWVRISHFLRSWTRFLSRKKVDNWALQAKAERGGGNGHWVPLAVVIAVVTAVAVVWTMLPVMVQSTILWIGWPIVGVVTVIQTLSMFLKLIRRQHGYKV</sequence>
<evidence type="ECO:0000256" key="4">
    <source>
        <dbReference type="SAM" id="MobiDB-lite"/>
    </source>
</evidence>
<dbReference type="PANTHER" id="PTHR43630:SF1">
    <property type="entry name" value="POLY-BETA-1,6-N-ACETYL-D-GLUCOSAMINE SYNTHASE"/>
    <property type="match status" value="1"/>
</dbReference>
<keyword evidence="2" id="KW-0328">Glycosyltransferase</keyword>
<dbReference type="CDD" id="cd06423">
    <property type="entry name" value="CESA_like"/>
    <property type="match status" value="1"/>
</dbReference>
<accession>A0A543K8A8</accession>
<reference evidence="7 8" key="1">
    <citation type="submission" date="2019-06" db="EMBL/GenBank/DDBJ databases">
        <title>Sequencing the genomes of 1000 actinobacteria strains.</title>
        <authorList>
            <person name="Klenk H.-P."/>
        </authorList>
    </citation>
    <scope>NUCLEOTIDE SEQUENCE [LARGE SCALE GENOMIC DNA]</scope>
    <source>
        <strain evidence="7 8">DSM 20427</strain>
    </source>
</reference>
<dbReference type="Gene3D" id="3.90.550.10">
    <property type="entry name" value="Spore Coat Polysaccharide Biosynthesis Protein SpsA, Chain A"/>
    <property type="match status" value="1"/>
</dbReference>